<evidence type="ECO:0000256" key="2">
    <source>
        <dbReference type="SAM" id="SignalP"/>
    </source>
</evidence>
<dbReference type="EMBL" id="CP042806">
    <property type="protein sequence ID" value="QEE27781.1"/>
    <property type="molecule type" value="Genomic_DNA"/>
</dbReference>
<feature type="chain" id="PRO_5023044613" evidence="2">
    <location>
        <begin position="20"/>
        <end position="537"/>
    </location>
</feature>
<reference evidence="3 4" key="1">
    <citation type="submission" date="2019-08" db="EMBL/GenBank/DDBJ databases">
        <title>Complete genome sequence of Terriglobus albidus strain ORNL.</title>
        <authorList>
            <person name="Podar M."/>
        </authorList>
    </citation>
    <scope>NUCLEOTIDE SEQUENCE [LARGE SCALE GENOMIC DNA]</scope>
    <source>
        <strain evidence="3 4">ORNL</strain>
    </source>
</reference>
<keyword evidence="4" id="KW-1185">Reference proteome</keyword>
<dbReference type="AlphaFoldDB" id="A0A5B9EBG6"/>
<evidence type="ECO:0000256" key="1">
    <source>
        <dbReference type="SAM" id="MobiDB-lite"/>
    </source>
</evidence>
<evidence type="ECO:0000313" key="3">
    <source>
        <dbReference type="EMBL" id="QEE27781.1"/>
    </source>
</evidence>
<dbReference type="Proteomes" id="UP000321820">
    <property type="component" value="Chromosome"/>
</dbReference>
<keyword evidence="2" id="KW-0732">Signal</keyword>
<proteinExistence type="predicted"/>
<gene>
    <name evidence="3" type="ORF">FTW19_07100</name>
</gene>
<dbReference type="KEGG" id="talb:FTW19_07100"/>
<dbReference type="InterPro" id="IPR017802">
    <property type="entry name" value="VWFA-rel_acidobac-type"/>
</dbReference>
<feature type="compositionally biased region" description="Low complexity" evidence="1">
    <location>
        <begin position="25"/>
        <end position="63"/>
    </location>
</feature>
<name>A0A5B9EBG6_9BACT</name>
<feature type="signal peptide" evidence="2">
    <location>
        <begin position="1"/>
        <end position="19"/>
    </location>
</feature>
<feature type="region of interest" description="Disordered" evidence="1">
    <location>
        <begin position="18"/>
        <end position="63"/>
    </location>
</feature>
<protein>
    <submittedName>
        <fullName evidence="3">VWA domain-containing protein</fullName>
    </submittedName>
</protein>
<dbReference type="OrthoDB" id="110889at2"/>
<organism evidence="3 4">
    <name type="scientific">Terriglobus albidus</name>
    <dbReference type="NCBI Taxonomy" id="1592106"/>
    <lineage>
        <taxon>Bacteria</taxon>
        <taxon>Pseudomonadati</taxon>
        <taxon>Acidobacteriota</taxon>
        <taxon>Terriglobia</taxon>
        <taxon>Terriglobales</taxon>
        <taxon>Acidobacteriaceae</taxon>
        <taxon>Terriglobus</taxon>
    </lineage>
</organism>
<accession>A0A5B9EBG6</accession>
<dbReference type="NCBIfam" id="TIGR03436">
    <property type="entry name" value="acidobact_VWFA"/>
    <property type="match status" value="1"/>
</dbReference>
<dbReference type="RefSeq" id="WP_147646971.1">
    <property type="nucleotide sequence ID" value="NZ_CP042806.1"/>
</dbReference>
<evidence type="ECO:0000313" key="4">
    <source>
        <dbReference type="Proteomes" id="UP000321820"/>
    </source>
</evidence>
<sequence length="537" mass="59202">MRPMLWAAVLATAATISVGQEPSGTNTQPTQEQTPSTQQPAPQPSAAGQSPSSQQSPVTAQQQNGAYTIQRNARLVILDAVVVDGKGNPIPGLKKEDFSVSEMGEPQTVLNFEQAGATIPPPSVTINSTGELDKLTPRAPVNIIVLDEFNTRFEDMAFARYSLKKFLEKQPDKLEVPTMLLAVDLQHFTVLKDYTQDKQAILQSLDKHFVAYPWQTHNYSWIGERYATAFITLRRVAQATTGHFGHKNMIWVGRGFPPFNFVNAPVDQQHRVDNAIQDAVNTLRDARITLYTIDPAGVMVDPGKYGNAAAFNDPLGGNYQFSALAKATGGAALYGRNDVDTEIGTAIKDGATFYTLTYRPTDSSRDMQKFRKIVVTVNYPGAKVLTREGYYLSYGPGRVDPTNPSRRLVSDLVAAENSQMVYDGIPVTLEKDSTESNTYLLHVDARGVAWNYATDTEPRHAELILMCTQFDKKGKEIDRDARSMKISAGSDVPPTGPLVRPLNLRYHMKRNDKAVRVRFTLRMAATGRIGTADAELN</sequence>